<feature type="compositionally biased region" description="Low complexity" evidence="5">
    <location>
        <begin position="39"/>
        <end position="52"/>
    </location>
</feature>
<dbReference type="PANTHER" id="PTHR11814">
    <property type="entry name" value="SULFATE TRANSPORTER"/>
    <property type="match status" value="1"/>
</dbReference>
<evidence type="ECO:0000256" key="2">
    <source>
        <dbReference type="ARBA" id="ARBA00022692"/>
    </source>
</evidence>
<feature type="transmembrane region" description="Helical" evidence="6">
    <location>
        <begin position="443"/>
        <end position="461"/>
    </location>
</feature>
<accession>A0AAV5QQ70</accession>
<keyword evidence="2 6" id="KW-0812">Transmembrane</keyword>
<feature type="compositionally biased region" description="Low complexity" evidence="5">
    <location>
        <begin position="10"/>
        <end position="21"/>
    </location>
</feature>
<feature type="transmembrane region" description="Helical" evidence="6">
    <location>
        <begin position="309"/>
        <end position="329"/>
    </location>
</feature>
<proteinExistence type="predicted"/>
<dbReference type="EMBL" id="BTFZ01000011">
    <property type="protein sequence ID" value="GMM36313.1"/>
    <property type="molecule type" value="Genomic_DNA"/>
</dbReference>
<dbReference type="Gene3D" id="3.30.750.24">
    <property type="entry name" value="STAS domain"/>
    <property type="match status" value="1"/>
</dbReference>
<sequence length="863" mass="94200">MDNDQDMTLSSTSRSASSSPSSPLPKQQQQGNDSLYQKLPRLSSTPPVLSSPTHFTRSNNHTPMRSPIPKKPSNNTSMLPESPRLVGQDSLRSPTQLQFQHAETTYCGGHEHSFPGVSYSAPSTPKLISVSGTIPLNKESSGYNEPTFHQLNLSRSDPKSPKRFASPKQLFTGSPVASALSSSVNIGVSESKSETSSLLNLGTRHPRNPKALPESNLKYSRGYNYGSINSGTSNNKQRHNIIEEQIKLPKKTIRDKISYYVPLVSWLPFYTVSDFLGDLIAGISLASFQIPLSLSYATSLAHVPTVCGLYALIIPPIVYSIFGTVPQMIVGPEGAISLVVGQAVEPILKHEGENGITGNDLVVIISAVSGGALLGAGLLKFGFLENVLNGALLNGFISAVGVVMIINGLIEELKLSAIFSKLPGHEHSPVAKVRFLWNNIENAHYPTVIISVVTFSVIIGSRILKRYVNNKPSLAKYRAFSIFFPEILFTVVVTTSLSCFLQIDKVYGIEVLGEIKAIGFNLENPFNRFEDYHGEQFLRTLIGAGYMTAILGFFESTTASKSLSTQLDLEVSPDRELFALGMINICGCFFGALPSFGGYGRSKINALSGAKTTFSGAIMGIVTLIVTIHMLSLIYHLPKCLLSVISTVIGVSLLEEAPSNLMFHWRARGYNELVTFFITIFATLFSSLELGITVGCGYSLLRVIKHSGKSRIETNVVEVDKFDILIVRIPEPLTFTNAEAIRSKMMRINGELNNCISAIVIDISNMASIDSSASQILNETIQKFVRRGVVSWVCGPNLAYETSISPPPNAFLRRLDVLKDIQFANSVDEVLDIIRSTVDDLPVIEDADTMSLYSRSYMQLEAL</sequence>
<feature type="transmembrane region" description="Helical" evidence="6">
    <location>
        <begin position="482"/>
        <end position="503"/>
    </location>
</feature>
<evidence type="ECO:0000313" key="9">
    <source>
        <dbReference type="Proteomes" id="UP001360560"/>
    </source>
</evidence>
<evidence type="ECO:0000256" key="3">
    <source>
        <dbReference type="ARBA" id="ARBA00022989"/>
    </source>
</evidence>
<dbReference type="InterPro" id="IPR011547">
    <property type="entry name" value="SLC26A/SulP_dom"/>
</dbReference>
<keyword evidence="3 6" id="KW-1133">Transmembrane helix</keyword>
<evidence type="ECO:0000256" key="1">
    <source>
        <dbReference type="ARBA" id="ARBA00004141"/>
    </source>
</evidence>
<reference evidence="8 9" key="1">
    <citation type="journal article" date="2023" name="Elife">
        <title>Identification of key yeast species and microbe-microbe interactions impacting larval growth of Drosophila in the wild.</title>
        <authorList>
            <person name="Mure A."/>
            <person name="Sugiura Y."/>
            <person name="Maeda R."/>
            <person name="Honda K."/>
            <person name="Sakurai N."/>
            <person name="Takahashi Y."/>
            <person name="Watada M."/>
            <person name="Katoh T."/>
            <person name="Gotoh A."/>
            <person name="Gotoh Y."/>
            <person name="Taniguchi I."/>
            <person name="Nakamura K."/>
            <person name="Hayashi T."/>
            <person name="Katayama T."/>
            <person name="Uemura T."/>
            <person name="Hattori Y."/>
        </authorList>
    </citation>
    <scope>NUCLEOTIDE SEQUENCE [LARGE SCALE GENOMIC DNA]</scope>
    <source>
        <strain evidence="8 9">SC-9</strain>
    </source>
</reference>
<dbReference type="GO" id="GO:0016020">
    <property type="term" value="C:membrane"/>
    <property type="evidence" value="ECO:0007669"/>
    <property type="project" value="UniProtKB-SubCell"/>
</dbReference>
<dbReference type="AlphaFoldDB" id="A0AAV5QQ70"/>
<feature type="transmembrane region" description="Helical" evidence="6">
    <location>
        <begin position="674"/>
        <end position="701"/>
    </location>
</feature>
<feature type="compositionally biased region" description="Polar residues" evidence="5">
    <location>
        <begin position="53"/>
        <end position="63"/>
    </location>
</feature>
<evidence type="ECO:0000313" key="8">
    <source>
        <dbReference type="EMBL" id="GMM36313.1"/>
    </source>
</evidence>
<dbReference type="Proteomes" id="UP001360560">
    <property type="component" value="Unassembled WGS sequence"/>
</dbReference>
<gene>
    <name evidence="8" type="ORF">DASC09_036380</name>
</gene>
<evidence type="ECO:0000256" key="5">
    <source>
        <dbReference type="SAM" id="MobiDB-lite"/>
    </source>
</evidence>
<evidence type="ECO:0000259" key="7">
    <source>
        <dbReference type="PROSITE" id="PS50801"/>
    </source>
</evidence>
<organism evidence="8 9">
    <name type="scientific">Saccharomycopsis crataegensis</name>
    <dbReference type="NCBI Taxonomy" id="43959"/>
    <lineage>
        <taxon>Eukaryota</taxon>
        <taxon>Fungi</taxon>
        <taxon>Dikarya</taxon>
        <taxon>Ascomycota</taxon>
        <taxon>Saccharomycotina</taxon>
        <taxon>Saccharomycetes</taxon>
        <taxon>Saccharomycopsidaceae</taxon>
        <taxon>Saccharomycopsis</taxon>
    </lineage>
</organism>
<name>A0AAV5QQ70_9ASCO</name>
<feature type="transmembrane region" description="Helical" evidence="6">
    <location>
        <begin position="608"/>
        <end position="626"/>
    </location>
</feature>
<dbReference type="Pfam" id="PF00916">
    <property type="entry name" value="Sulfate_transp"/>
    <property type="match status" value="1"/>
</dbReference>
<dbReference type="SUPFAM" id="SSF52091">
    <property type="entry name" value="SpoIIaa-like"/>
    <property type="match status" value="1"/>
</dbReference>
<comment type="caution">
    <text evidence="8">The sequence shown here is derived from an EMBL/GenBank/DDBJ whole genome shotgun (WGS) entry which is preliminary data.</text>
</comment>
<feature type="transmembrane region" description="Helical" evidence="6">
    <location>
        <begin position="577"/>
        <end position="596"/>
    </location>
</feature>
<dbReference type="PROSITE" id="PS50801">
    <property type="entry name" value="STAS"/>
    <property type="match status" value="1"/>
</dbReference>
<feature type="transmembrane region" description="Helical" evidence="6">
    <location>
        <begin position="537"/>
        <end position="556"/>
    </location>
</feature>
<dbReference type="InterPro" id="IPR036513">
    <property type="entry name" value="STAS_dom_sf"/>
</dbReference>
<protein>
    <recommendedName>
        <fullName evidence="7">STAS domain-containing protein</fullName>
    </recommendedName>
</protein>
<dbReference type="InterPro" id="IPR001902">
    <property type="entry name" value="SLC26A/SulP_fam"/>
</dbReference>
<dbReference type="RefSeq" id="XP_064853309.1">
    <property type="nucleotide sequence ID" value="XM_064997237.1"/>
</dbReference>
<dbReference type="GO" id="GO:0055085">
    <property type="term" value="P:transmembrane transport"/>
    <property type="evidence" value="ECO:0007669"/>
    <property type="project" value="InterPro"/>
</dbReference>
<keyword evidence="4 6" id="KW-0472">Membrane</keyword>
<dbReference type="CDD" id="cd07042">
    <property type="entry name" value="STAS_SulP_like_sulfate_transporter"/>
    <property type="match status" value="1"/>
</dbReference>
<keyword evidence="9" id="KW-1185">Reference proteome</keyword>
<dbReference type="InterPro" id="IPR002645">
    <property type="entry name" value="STAS_dom"/>
</dbReference>
<dbReference type="Pfam" id="PF01740">
    <property type="entry name" value="STAS"/>
    <property type="match status" value="1"/>
</dbReference>
<evidence type="ECO:0000256" key="6">
    <source>
        <dbReference type="SAM" id="Phobius"/>
    </source>
</evidence>
<feature type="region of interest" description="Disordered" evidence="5">
    <location>
        <begin position="1"/>
        <end position="95"/>
    </location>
</feature>
<feature type="transmembrane region" description="Helical" evidence="6">
    <location>
        <begin position="391"/>
        <end position="410"/>
    </location>
</feature>
<evidence type="ECO:0000256" key="4">
    <source>
        <dbReference type="ARBA" id="ARBA00023136"/>
    </source>
</evidence>
<comment type="subcellular location">
    <subcellularLocation>
        <location evidence="1">Membrane</location>
        <topology evidence="1">Multi-pass membrane protein</topology>
    </subcellularLocation>
</comment>
<feature type="compositionally biased region" description="Polar residues" evidence="5">
    <location>
        <begin position="24"/>
        <end position="35"/>
    </location>
</feature>
<dbReference type="GeneID" id="90074288"/>
<feature type="transmembrane region" description="Helical" evidence="6">
    <location>
        <begin position="361"/>
        <end position="379"/>
    </location>
</feature>
<feature type="domain" description="STAS" evidence="7">
    <location>
        <begin position="723"/>
        <end position="789"/>
    </location>
</feature>